<feature type="domain" description="Glycosyltransferase 2-like" evidence="2">
    <location>
        <begin position="39"/>
        <end position="164"/>
    </location>
</feature>
<gene>
    <name evidence="3" type="ORF">J1TS3_43110</name>
</gene>
<sequence>MEHIIGQKAIDLLNSKQVDIINRPRNFESKFLKKKKKITIVTAVYNGESFIKKTIESVINQSIGLKHIQYIIVDDSSTDNTYEIAKSYAEKYKEIRYVRLPENTGTPGTPRNIGIELADSKYITFLDSDDWLAENGLEQLYNILEETGDDYVVGKTIKVESESQSVIGEFASVKERRSISPFEVEHFFYHMGPTARMMKLDMLKEHHIRFPEMTFAEDKLFFCDVFFNAAAVSTTTQPIYFVNRTKENSGSLTRTTDVIKKREADLKVIEYIKSKSLPVDQEKVALNRIYEYDIVKTFDSQLFVKSKNKKAFFDILRQAIETTKDLRYDFRLEFKIPLYRAVIDLFMDNRIDDITKLLKWYKKDKNKKYVIKDNLPYYEIPFFEDQYRLIRIPMLARALDSYVTDGIYYQTAEVYGDYLENMNHILIRDRKRYNNDLIVDFNRSGNIITFKLDVESILKLQNSLFTIFIRYNDYTLVNIKRILKNQITYKERKIEFYTTLANNLGLSITNMKNE</sequence>
<evidence type="ECO:0000259" key="2">
    <source>
        <dbReference type="Pfam" id="PF00535"/>
    </source>
</evidence>
<dbReference type="Gene3D" id="3.90.550.10">
    <property type="entry name" value="Spore Coat Polysaccharide Biosynthesis Protein SpsA, Chain A"/>
    <property type="match status" value="1"/>
</dbReference>
<dbReference type="PANTHER" id="PTHR22916">
    <property type="entry name" value="GLYCOSYLTRANSFERASE"/>
    <property type="match status" value="1"/>
</dbReference>
<name>A0ABQ4KDN0_9BACI</name>
<proteinExistence type="inferred from homology"/>
<dbReference type="InterPro" id="IPR029044">
    <property type="entry name" value="Nucleotide-diphossugar_trans"/>
</dbReference>
<dbReference type="InterPro" id="IPR001173">
    <property type="entry name" value="Glyco_trans_2-like"/>
</dbReference>
<dbReference type="Pfam" id="PF00535">
    <property type="entry name" value="Glycos_transf_2"/>
    <property type="match status" value="1"/>
</dbReference>
<dbReference type="Proteomes" id="UP000680279">
    <property type="component" value="Unassembled WGS sequence"/>
</dbReference>
<dbReference type="SUPFAM" id="SSF53448">
    <property type="entry name" value="Nucleotide-diphospho-sugar transferases"/>
    <property type="match status" value="1"/>
</dbReference>
<comment type="caution">
    <text evidence="3">The sequence shown here is derived from an EMBL/GenBank/DDBJ whole genome shotgun (WGS) entry which is preliminary data.</text>
</comment>
<dbReference type="CDD" id="cd00761">
    <property type="entry name" value="Glyco_tranf_GTA_type"/>
    <property type="match status" value="1"/>
</dbReference>
<evidence type="ECO:0000313" key="4">
    <source>
        <dbReference type="Proteomes" id="UP000680279"/>
    </source>
</evidence>
<organism evidence="3 4">
    <name type="scientific">Siminovitchia fordii</name>
    <dbReference type="NCBI Taxonomy" id="254759"/>
    <lineage>
        <taxon>Bacteria</taxon>
        <taxon>Bacillati</taxon>
        <taxon>Bacillota</taxon>
        <taxon>Bacilli</taxon>
        <taxon>Bacillales</taxon>
        <taxon>Bacillaceae</taxon>
        <taxon>Siminovitchia</taxon>
    </lineage>
</organism>
<keyword evidence="4" id="KW-1185">Reference proteome</keyword>
<protein>
    <recommendedName>
        <fullName evidence="2">Glycosyltransferase 2-like domain-containing protein</fullName>
    </recommendedName>
</protein>
<dbReference type="PANTHER" id="PTHR22916:SF3">
    <property type="entry name" value="UDP-GLCNAC:BETAGAL BETA-1,3-N-ACETYLGLUCOSAMINYLTRANSFERASE-LIKE PROTEIN 1"/>
    <property type="match status" value="1"/>
</dbReference>
<comment type="similarity">
    <text evidence="1">Belongs to the glycosyltransferase 2 family.</text>
</comment>
<dbReference type="RefSeq" id="WP_212963939.1">
    <property type="nucleotide sequence ID" value="NZ_BOQT01000027.1"/>
</dbReference>
<reference evidence="3 4" key="1">
    <citation type="submission" date="2021-03" db="EMBL/GenBank/DDBJ databases">
        <title>Antimicrobial resistance genes in bacteria isolated from Japanese honey, and their potential for conferring macrolide and lincosamide resistance in the American foulbrood pathogen Paenibacillus larvae.</title>
        <authorList>
            <person name="Okamoto M."/>
            <person name="Kumagai M."/>
            <person name="Kanamori H."/>
            <person name="Takamatsu D."/>
        </authorList>
    </citation>
    <scope>NUCLEOTIDE SEQUENCE [LARGE SCALE GENOMIC DNA]</scope>
    <source>
        <strain evidence="3 4">J1TS3</strain>
    </source>
</reference>
<evidence type="ECO:0000313" key="3">
    <source>
        <dbReference type="EMBL" id="GIN23177.1"/>
    </source>
</evidence>
<evidence type="ECO:0000256" key="1">
    <source>
        <dbReference type="ARBA" id="ARBA00006739"/>
    </source>
</evidence>
<dbReference type="EMBL" id="BOQT01000027">
    <property type="protein sequence ID" value="GIN23177.1"/>
    <property type="molecule type" value="Genomic_DNA"/>
</dbReference>
<accession>A0ABQ4KDN0</accession>